<gene>
    <name evidence="3" type="ORF">OG517_05480</name>
</gene>
<dbReference type="InterPro" id="IPR050121">
    <property type="entry name" value="Cytochrome_P450_monoxygenase"/>
</dbReference>
<accession>A0ABZ1T679</accession>
<comment type="similarity">
    <text evidence="1">Belongs to the cytochrome P450 family.</text>
</comment>
<feature type="region of interest" description="Disordered" evidence="2">
    <location>
        <begin position="1"/>
        <end position="39"/>
    </location>
</feature>
<evidence type="ECO:0000313" key="4">
    <source>
        <dbReference type="Proteomes" id="UP001432039"/>
    </source>
</evidence>
<dbReference type="PANTHER" id="PTHR24305:SF166">
    <property type="entry name" value="CYTOCHROME P450 12A4, MITOCHONDRIAL-RELATED"/>
    <property type="match status" value="1"/>
</dbReference>
<evidence type="ECO:0000256" key="2">
    <source>
        <dbReference type="SAM" id="MobiDB-lite"/>
    </source>
</evidence>
<sequence length="475" mass="51271">MTGTESRIDTANGSRAGGPADIPSVFAAPTAPAPSTARQARAGLAETARFVATHTLPVFVRGVVSARFKVVSAYAALDQYGWSAATLRAMRERHGGAPVSVRGLSGQMLVLFDPEDIRQFFEEPVRTLAMDAEDKLKGLSGVEPTGVICSHGDLREDRRKVNDEALAWGSPVHPACAQYQAVVEEESRPLTERTVLAFEQVRRCLARISRRVVLGDRAADDEELAGLLRTLRDEGNWMGLRKSRAEANKAVYAKASERIAEYAADAPAHTLAARALAHPVPEGTDPLGQVHHWLLAIDVAAPVVARTLLLLAGHPAEQDAAHADAVTGAPALPRLRACVQESVRLYPLVPDLVRVTRAETEWRGVRHPAGTSVLVPIGFHQRDPSRVPAGDLFVPGRWLEPDADRDTRMAPFSHGGGRCPGDQLALLLTSAVCAQVLRGHRITGGRPTVDPHRPLPGTLDTAAMRLRLAHRRDPE</sequence>
<dbReference type="SUPFAM" id="SSF48264">
    <property type="entry name" value="Cytochrome P450"/>
    <property type="match status" value="1"/>
</dbReference>
<protein>
    <submittedName>
        <fullName evidence="3">Cytochrome P450</fullName>
    </submittedName>
</protein>
<proteinExistence type="inferred from homology"/>
<dbReference type="Pfam" id="PF00067">
    <property type="entry name" value="p450"/>
    <property type="match status" value="1"/>
</dbReference>
<dbReference type="EMBL" id="CP108090">
    <property type="protein sequence ID" value="WUQ10918.1"/>
    <property type="molecule type" value="Genomic_DNA"/>
</dbReference>
<dbReference type="Proteomes" id="UP001432039">
    <property type="component" value="Chromosome"/>
</dbReference>
<feature type="compositionally biased region" description="Low complexity" evidence="2">
    <location>
        <begin position="27"/>
        <end position="39"/>
    </location>
</feature>
<dbReference type="PANTHER" id="PTHR24305">
    <property type="entry name" value="CYTOCHROME P450"/>
    <property type="match status" value="1"/>
</dbReference>
<evidence type="ECO:0000256" key="1">
    <source>
        <dbReference type="ARBA" id="ARBA00010617"/>
    </source>
</evidence>
<feature type="compositionally biased region" description="Polar residues" evidence="2">
    <location>
        <begin position="1"/>
        <end position="13"/>
    </location>
</feature>
<evidence type="ECO:0000313" key="3">
    <source>
        <dbReference type="EMBL" id="WUQ10918.1"/>
    </source>
</evidence>
<dbReference type="Gene3D" id="1.10.630.10">
    <property type="entry name" value="Cytochrome P450"/>
    <property type="match status" value="1"/>
</dbReference>
<dbReference type="InterPro" id="IPR036396">
    <property type="entry name" value="Cyt_P450_sf"/>
</dbReference>
<keyword evidence="4" id="KW-1185">Reference proteome</keyword>
<dbReference type="InterPro" id="IPR001128">
    <property type="entry name" value="Cyt_P450"/>
</dbReference>
<organism evidence="3 4">
    <name type="scientific">Streptomyces virginiae</name>
    <name type="common">Streptomyces cinnamonensis</name>
    <dbReference type="NCBI Taxonomy" id="1961"/>
    <lineage>
        <taxon>Bacteria</taxon>
        <taxon>Bacillati</taxon>
        <taxon>Actinomycetota</taxon>
        <taxon>Actinomycetes</taxon>
        <taxon>Kitasatosporales</taxon>
        <taxon>Streptomycetaceae</taxon>
        <taxon>Streptomyces</taxon>
    </lineage>
</organism>
<reference evidence="3" key="1">
    <citation type="submission" date="2022-10" db="EMBL/GenBank/DDBJ databases">
        <title>The complete genomes of actinobacterial strains from the NBC collection.</title>
        <authorList>
            <person name="Joergensen T.S."/>
            <person name="Alvarez Arevalo M."/>
            <person name="Sterndorff E.B."/>
            <person name="Faurdal D."/>
            <person name="Vuksanovic O."/>
            <person name="Mourched A.-S."/>
            <person name="Charusanti P."/>
            <person name="Shaw S."/>
            <person name="Blin K."/>
            <person name="Weber T."/>
        </authorList>
    </citation>
    <scope>NUCLEOTIDE SEQUENCE</scope>
    <source>
        <strain evidence="3">NBC_00248</strain>
    </source>
</reference>
<name>A0ABZ1T679_STRVG</name>
<dbReference type="RefSeq" id="WP_328960443.1">
    <property type="nucleotide sequence ID" value="NZ_CP108090.1"/>
</dbReference>